<evidence type="ECO:0000256" key="1">
    <source>
        <dbReference type="SAM" id="MobiDB-lite"/>
    </source>
</evidence>
<organism evidence="2">
    <name type="scientific">Oryza glumipatula</name>
    <dbReference type="NCBI Taxonomy" id="40148"/>
    <lineage>
        <taxon>Eukaryota</taxon>
        <taxon>Viridiplantae</taxon>
        <taxon>Streptophyta</taxon>
        <taxon>Embryophyta</taxon>
        <taxon>Tracheophyta</taxon>
        <taxon>Spermatophyta</taxon>
        <taxon>Magnoliopsida</taxon>
        <taxon>Liliopsida</taxon>
        <taxon>Poales</taxon>
        <taxon>Poaceae</taxon>
        <taxon>BOP clade</taxon>
        <taxon>Oryzoideae</taxon>
        <taxon>Oryzeae</taxon>
        <taxon>Oryzinae</taxon>
        <taxon>Oryza</taxon>
    </lineage>
</organism>
<sequence>MSLCFTHLKANGQYTERPAEVQSIGAIYGQTLRLIKELAGIPHCRRQRRPVLDKGAPRSAGGEAGGGGQKREAEAAMAPATPANSEKGGGLMRFIEARGVPGWR</sequence>
<evidence type="ECO:0000313" key="3">
    <source>
        <dbReference type="Proteomes" id="UP000026961"/>
    </source>
</evidence>
<protein>
    <submittedName>
        <fullName evidence="2">Uncharacterized protein</fullName>
    </submittedName>
</protein>
<keyword evidence="3" id="KW-1185">Reference proteome</keyword>
<dbReference type="AlphaFoldDB" id="A0A0E0AZW2"/>
<evidence type="ECO:0000313" key="2">
    <source>
        <dbReference type="EnsemblPlants" id="OGLUM09G02020.1"/>
    </source>
</evidence>
<accession>A0A0E0AZW2</accession>
<dbReference type="EnsemblPlants" id="OGLUM09G02020.1">
    <property type="protein sequence ID" value="OGLUM09G02020.1"/>
    <property type="gene ID" value="OGLUM09G02020"/>
</dbReference>
<proteinExistence type="predicted"/>
<dbReference type="Gramene" id="OGLUM09G02020.1">
    <property type="protein sequence ID" value="OGLUM09G02020.1"/>
    <property type="gene ID" value="OGLUM09G02020"/>
</dbReference>
<dbReference type="HOGENOM" id="CLU_146296_0_0_1"/>
<feature type="region of interest" description="Disordered" evidence="1">
    <location>
        <begin position="46"/>
        <end position="91"/>
    </location>
</feature>
<dbReference type="Proteomes" id="UP000026961">
    <property type="component" value="Chromosome 9"/>
</dbReference>
<name>A0A0E0AZW2_9ORYZ</name>
<reference evidence="2" key="2">
    <citation type="submission" date="2018-05" db="EMBL/GenBank/DDBJ databases">
        <title>OgluRS3 (Oryza glumaepatula Reference Sequence Version 3).</title>
        <authorList>
            <person name="Zhang J."/>
            <person name="Kudrna D."/>
            <person name="Lee S."/>
            <person name="Talag J."/>
            <person name="Welchert J."/>
            <person name="Wing R.A."/>
        </authorList>
    </citation>
    <scope>NUCLEOTIDE SEQUENCE [LARGE SCALE GENOMIC DNA]</scope>
</reference>
<reference evidence="2" key="1">
    <citation type="submission" date="2015-04" db="UniProtKB">
        <authorList>
            <consortium name="EnsemblPlants"/>
        </authorList>
    </citation>
    <scope>IDENTIFICATION</scope>
</reference>